<evidence type="ECO:0000313" key="2">
    <source>
        <dbReference type="Proteomes" id="UP000596902"/>
    </source>
</evidence>
<dbReference type="AlphaFoldDB" id="A0A8H7BCR6"/>
<protein>
    <submittedName>
        <fullName evidence="1">Uncharacterized protein</fullName>
    </submittedName>
</protein>
<dbReference type="EMBL" id="JAAABM010000002">
    <property type="protein sequence ID" value="KAF7680645.1"/>
    <property type="molecule type" value="Genomic_DNA"/>
</dbReference>
<name>A0A8H7BCR6_9PLEO</name>
<dbReference type="RefSeq" id="XP_038790635.1">
    <property type="nucleotide sequence ID" value="XM_038927343.1"/>
</dbReference>
<dbReference type="GeneID" id="62200521"/>
<keyword evidence="2" id="KW-1185">Reference proteome</keyword>
<proteinExistence type="predicted"/>
<accession>A0A8H7BCR6</accession>
<dbReference type="Proteomes" id="UP000596902">
    <property type="component" value="Unassembled WGS sequence"/>
</dbReference>
<evidence type="ECO:0000313" key="1">
    <source>
        <dbReference type="EMBL" id="KAF7680645.1"/>
    </source>
</evidence>
<reference evidence="1" key="2">
    <citation type="submission" date="2020-08" db="EMBL/GenBank/DDBJ databases">
        <title>Draft Genome Sequence of Cumin Blight Pathogen Alternaria burnsii.</title>
        <authorList>
            <person name="Feng Z."/>
        </authorList>
    </citation>
    <scope>NUCLEOTIDE SEQUENCE</scope>
    <source>
        <strain evidence="1">CBS107.38</strain>
    </source>
</reference>
<organism evidence="1 2">
    <name type="scientific">Alternaria burnsii</name>
    <dbReference type="NCBI Taxonomy" id="1187904"/>
    <lineage>
        <taxon>Eukaryota</taxon>
        <taxon>Fungi</taxon>
        <taxon>Dikarya</taxon>
        <taxon>Ascomycota</taxon>
        <taxon>Pezizomycotina</taxon>
        <taxon>Dothideomycetes</taxon>
        <taxon>Pleosporomycetidae</taxon>
        <taxon>Pleosporales</taxon>
        <taxon>Pleosporineae</taxon>
        <taxon>Pleosporaceae</taxon>
        <taxon>Alternaria</taxon>
        <taxon>Alternaria sect. Alternaria</taxon>
    </lineage>
</organism>
<gene>
    <name evidence="1" type="ORF">GT037_002296</name>
</gene>
<reference evidence="1" key="1">
    <citation type="submission" date="2020-01" db="EMBL/GenBank/DDBJ databases">
        <authorList>
            <person name="Feng Z.H.Z."/>
        </authorList>
    </citation>
    <scope>NUCLEOTIDE SEQUENCE</scope>
    <source>
        <strain evidence="1">CBS107.38</strain>
    </source>
</reference>
<sequence length="143" mass="16453">MLKLAKAWHLADMLDDMQLQNKLIDVYRILYLELLNANTKIPLDYEAFVYLEFNLGTHTKMEKFMIDFFAGLSRYTGDFSAQELLPLRPDVSRALKLRRAQLVVQGRFVDLIATAWPLNVFDIVFGLPSNIINGRDIVCVTDV</sequence>
<comment type="caution">
    <text evidence="1">The sequence shown here is derived from an EMBL/GenBank/DDBJ whole genome shotgun (WGS) entry which is preliminary data.</text>
</comment>